<dbReference type="EMBL" id="KZ819605">
    <property type="protein sequence ID" value="PWN32449.1"/>
    <property type="molecule type" value="Genomic_DNA"/>
</dbReference>
<organism evidence="1 2">
    <name type="scientific">Meira miltonrushii</name>
    <dbReference type="NCBI Taxonomy" id="1280837"/>
    <lineage>
        <taxon>Eukaryota</taxon>
        <taxon>Fungi</taxon>
        <taxon>Dikarya</taxon>
        <taxon>Basidiomycota</taxon>
        <taxon>Ustilaginomycotina</taxon>
        <taxon>Exobasidiomycetes</taxon>
        <taxon>Exobasidiales</taxon>
        <taxon>Brachybasidiaceae</taxon>
        <taxon>Meira</taxon>
    </lineage>
</organism>
<dbReference type="Pfam" id="PF10294">
    <property type="entry name" value="Methyltransf_16"/>
    <property type="match status" value="1"/>
</dbReference>
<dbReference type="Gene3D" id="3.40.50.150">
    <property type="entry name" value="Vaccinia Virus protein VP39"/>
    <property type="match status" value="1"/>
</dbReference>
<proteinExistence type="predicted"/>
<dbReference type="FunCoup" id="A0A316V4G4">
    <property type="interactions" value="255"/>
</dbReference>
<protein>
    <recommendedName>
        <fullName evidence="3">S-adenosyl-L-methionine-dependent methyltransferase</fullName>
    </recommendedName>
</protein>
<dbReference type="PANTHER" id="PTHR14614:SF132">
    <property type="entry name" value="PROTEIN-LYSINE METHYLTRANSFERASE C42C1.13"/>
    <property type="match status" value="1"/>
</dbReference>
<dbReference type="InParanoid" id="A0A316V4G4"/>
<dbReference type="CDD" id="cd02440">
    <property type="entry name" value="AdoMet_MTases"/>
    <property type="match status" value="1"/>
</dbReference>
<reference evidence="1 2" key="1">
    <citation type="journal article" date="2018" name="Mol. Biol. Evol.">
        <title>Broad Genomic Sampling Reveals a Smut Pathogenic Ancestry of the Fungal Clade Ustilaginomycotina.</title>
        <authorList>
            <person name="Kijpornyongpan T."/>
            <person name="Mondo S.J."/>
            <person name="Barry K."/>
            <person name="Sandor L."/>
            <person name="Lee J."/>
            <person name="Lipzen A."/>
            <person name="Pangilinan J."/>
            <person name="LaButti K."/>
            <person name="Hainaut M."/>
            <person name="Henrissat B."/>
            <person name="Grigoriev I.V."/>
            <person name="Spatafora J.W."/>
            <person name="Aime M.C."/>
        </authorList>
    </citation>
    <scope>NUCLEOTIDE SEQUENCE [LARGE SCALE GENOMIC DNA]</scope>
    <source>
        <strain evidence="1 2">MCA 3882</strain>
    </source>
</reference>
<evidence type="ECO:0008006" key="3">
    <source>
        <dbReference type="Google" id="ProtNLM"/>
    </source>
</evidence>
<dbReference type="PANTHER" id="PTHR14614">
    <property type="entry name" value="HEPATOCELLULAR CARCINOMA-ASSOCIATED ANTIGEN"/>
    <property type="match status" value="1"/>
</dbReference>
<dbReference type="OrthoDB" id="413520at2759"/>
<evidence type="ECO:0000313" key="1">
    <source>
        <dbReference type="EMBL" id="PWN32449.1"/>
    </source>
</evidence>
<keyword evidence="2" id="KW-1185">Reference proteome</keyword>
<dbReference type="AlphaFoldDB" id="A0A316V4G4"/>
<sequence length="389" mass="43455">MTAIYHLSFNKAPPLQVNGNDQFISIAPSIHNDLREDVYSPQDGEPLSITVAWLIESHNGNKARQLEFIEEACKISWLDGSQAYKNVQVKVPPAKLIGKNQDLHLALYVKAGEQEKAWQFDLLSDKISQSNNTVFVPALSAPIKIKGRNGGMADSRSRTLSRLFDIGLEEPIIMEEQIGFDLEGHLWDAALHMARWLHFQLNKGSRSFLSQMLHEKPSLQVLELGAGTGFVSIALSALLSDSITQSDGEIARRASILATDLMPAMEVLQQNIDHNESSRKKVDLQAAVLDWEELKKDSKEDGYDLIFVADCTYNPAYFDALCHAIQSSLHPEGICLLAKKHRHIDEGSLWDSMKKNRLSYELVHGCEATLAEDSSHAFTGWGLYKIQSM</sequence>
<dbReference type="RefSeq" id="XP_025352751.1">
    <property type="nucleotide sequence ID" value="XM_025499328.1"/>
</dbReference>
<accession>A0A316V4G4</accession>
<evidence type="ECO:0000313" key="2">
    <source>
        <dbReference type="Proteomes" id="UP000245771"/>
    </source>
</evidence>
<dbReference type="GO" id="GO:0008757">
    <property type="term" value="F:S-adenosylmethionine-dependent methyltransferase activity"/>
    <property type="evidence" value="ECO:0007669"/>
    <property type="project" value="UniProtKB-ARBA"/>
</dbReference>
<dbReference type="SUPFAM" id="SSF53335">
    <property type="entry name" value="S-adenosyl-L-methionine-dependent methyltransferases"/>
    <property type="match status" value="1"/>
</dbReference>
<dbReference type="GO" id="GO:0005829">
    <property type="term" value="C:cytosol"/>
    <property type="evidence" value="ECO:0007669"/>
    <property type="project" value="TreeGrafter"/>
</dbReference>
<dbReference type="InterPro" id="IPR019410">
    <property type="entry name" value="Methyltransf_16"/>
</dbReference>
<gene>
    <name evidence="1" type="ORF">FA14DRAFT_161886</name>
</gene>
<dbReference type="Proteomes" id="UP000245771">
    <property type="component" value="Unassembled WGS sequence"/>
</dbReference>
<dbReference type="InterPro" id="IPR029063">
    <property type="entry name" value="SAM-dependent_MTases_sf"/>
</dbReference>
<dbReference type="STRING" id="1280837.A0A316V4G4"/>
<dbReference type="GeneID" id="37021109"/>
<name>A0A316V4G4_9BASI</name>